<dbReference type="AlphaFoldDB" id="A0A553PNQ8"/>
<dbReference type="InterPro" id="IPR011009">
    <property type="entry name" value="Kinase-like_dom_sf"/>
</dbReference>
<evidence type="ECO:0000313" key="6">
    <source>
        <dbReference type="EMBL" id="TRY79309.1"/>
    </source>
</evidence>
<dbReference type="Proteomes" id="UP000318571">
    <property type="component" value="Chromosome 6"/>
</dbReference>
<gene>
    <name evidence="6" type="ORF">TCAL_06053</name>
</gene>
<feature type="compositionally biased region" description="Low complexity" evidence="4">
    <location>
        <begin position="623"/>
        <end position="637"/>
    </location>
</feature>
<dbReference type="PANTHER" id="PTHR27001">
    <property type="entry name" value="OS01G0253100 PROTEIN"/>
    <property type="match status" value="1"/>
</dbReference>
<dbReference type="EMBL" id="VCGU01000002">
    <property type="protein sequence ID" value="TRY79309.1"/>
    <property type="molecule type" value="Genomic_DNA"/>
</dbReference>
<evidence type="ECO:0000259" key="5">
    <source>
        <dbReference type="PROSITE" id="PS50011"/>
    </source>
</evidence>
<dbReference type="Pfam" id="PF00069">
    <property type="entry name" value="Pkinase"/>
    <property type="match status" value="1"/>
</dbReference>
<dbReference type="GO" id="GO:0004672">
    <property type="term" value="F:protein kinase activity"/>
    <property type="evidence" value="ECO:0007669"/>
    <property type="project" value="InterPro"/>
</dbReference>
<keyword evidence="7" id="KW-1185">Reference proteome</keyword>
<organism evidence="6 7">
    <name type="scientific">Tigriopus californicus</name>
    <name type="common">Marine copepod</name>
    <dbReference type="NCBI Taxonomy" id="6832"/>
    <lineage>
        <taxon>Eukaryota</taxon>
        <taxon>Metazoa</taxon>
        <taxon>Ecdysozoa</taxon>
        <taxon>Arthropoda</taxon>
        <taxon>Crustacea</taxon>
        <taxon>Multicrustacea</taxon>
        <taxon>Hexanauplia</taxon>
        <taxon>Copepoda</taxon>
        <taxon>Harpacticoida</taxon>
        <taxon>Harpacticidae</taxon>
        <taxon>Tigriopus</taxon>
    </lineage>
</organism>
<feature type="region of interest" description="Disordered" evidence="4">
    <location>
        <begin position="621"/>
        <end position="643"/>
    </location>
</feature>
<feature type="compositionally biased region" description="Low complexity" evidence="4">
    <location>
        <begin position="157"/>
        <end position="166"/>
    </location>
</feature>
<dbReference type="SMART" id="SM00220">
    <property type="entry name" value="S_TKc"/>
    <property type="match status" value="1"/>
</dbReference>
<keyword evidence="1 3" id="KW-0547">Nucleotide-binding</keyword>
<feature type="domain" description="Protein kinase" evidence="5">
    <location>
        <begin position="274"/>
        <end position="553"/>
    </location>
</feature>
<dbReference type="PROSITE" id="PS00107">
    <property type="entry name" value="PROTEIN_KINASE_ATP"/>
    <property type="match status" value="1"/>
</dbReference>
<dbReference type="InterPro" id="IPR011029">
    <property type="entry name" value="DEATH-like_dom_sf"/>
</dbReference>
<dbReference type="Gene3D" id="1.10.533.10">
    <property type="entry name" value="Death Domain, Fas"/>
    <property type="match status" value="1"/>
</dbReference>
<protein>
    <recommendedName>
        <fullName evidence="5">Protein kinase domain-containing protein</fullName>
    </recommendedName>
</protein>
<dbReference type="GO" id="GO:0005886">
    <property type="term" value="C:plasma membrane"/>
    <property type="evidence" value="ECO:0007669"/>
    <property type="project" value="TreeGrafter"/>
</dbReference>
<name>A0A553PNQ8_TIGCA</name>
<dbReference type="PROSITE" id="PS00108">
    <property type="entry name" value="PROTEIN_KINASE_ST"/>
    <property type="match status" value="1"/>
</dbReference>
<evidence type="ECO:0000256" key="1">
    <source>
        <dbReference type="ARBA" id="ARBA00022741"/>
    </source>
</evidence>
<evidence type="ECO:0000256" key="2">
    <source>
        <dbReference type="ARBA" id="ARBA00022840"/>
    </source>
</evidence>
<dbReference type="InterPro" id="IPR017441">
    <property type="entry name" value="Protein_kinase_ATP_BS"/>
</dbReference>
<reference evidence="6 7" key="1">
    <citation type="journal article" date="2018" name="Nat. Ecol. Evol.">
        <title>Genomic signatures of mitonuclear coevolution across populations of Tigriopus californicus.</title>
        <authorList>
            <person name="Barreto F.S."/>
            <person name="Watson E.T."/>
            <person name="Lima T.G."/>
            <person name="Willett C.S."/>
            <person name="Edmands S."/>
            <person name="Li W."/>
            <person name="Burton R.S."/>
        </authorList>
    </citation>
    <scope>NUCLEOTIDE SEQUENCE [LARGE SCALE GENOMIC DNA]</scope>
    <source>
        <strain evidence="6 7">San Diego</strain>
    </source>
</reference>
<comment type="caution">
    <text evidence="6">The sequence shown here is derived from an EMBL/GenBank/DDBJ whole genome shotgun (WGS) entry which is preliminary data.</text>
</comment>
<proteinExistence type="predicted"/>
<feature type="region of interest" description="Disordered" evidence="4">
    <location>
        <begin position="100"/>
        <end position="226"/>
    </location>
</feature>
<dbReference type="GO" id="GO:0005524">
    <property type="term" value="F:ATP binding"/>
    <property type="evidence" value="ECO:0007669"/>
    <property type="project" value="UniProtKB-UniRule"/>
</dbReference>
<sequence>MFLYDLPYVLQRALVDVLDQNDNWEELGGLIWQLQPSLLAKFSQARYRPGESPAKALMAFAGHNNKTVLEMYQDLHRLRLFQAMDLLLDHIPTDCRIPSRLPPAGHGDGWREGGGWDLGRPRPVPPPCLSGRECRHLEDNLNQTHPRPEGVKLVPKSGLSLPPGSSQPWPNGPAPNQQDYLSQGPDRCRPSASGVGLVSTSENQIDQPPSPPSPLGPAGPAPALGASQNSLAELPHLSPLTHRSSSGVPIGDSEFMLKNIKFQDLEQACQGFRREPGILIGRGGFGEVFRGRWNGQDVAVKRILEEKRKLIGDAAFQKCVNQAITELQTLHIYPAENILPLLAYSFSRQSPTDPCLVYQYMPNGSVSDRLKCRDGTLPLTWKQRANVALGTARGLIHLHANNIIHGDIKSGNILLDRHFEPKIGDFGLARSGSETEDVSFKMVSAVKGTEAYLPEDYIRSHELTPAVDTFCYGIFMFELVTAKSPSFLIDRTRNMRMREALLGSEQPDQWLDPNLERNCWANILFYMGLDCAKKSRRARPPMTEVLKALESLYGHQSSAMALQIYYDETKLKGNDREIDQFSKIINSSHLIAATSEMVTTDETVPNHHDYIPAVLDLVDPENSSTHATETTSTTDISLPLEGTEDNNALSTLANDDLVEENQLVLPDFSALNIEPSNHVPPPND</sequence>
<feature type="binding site" evidence="3">
    <location>
        <position position="301"/>
    </location>
    <ligand>
        <name>ATP</name>
        <dbReference type="ChEBI" id="CHEBI:30616"/>
    </ligand>
</feature>
<dbReference type="SUPFAM" id="SSF47986">
    <property type="entry name" value="DEATH domain"/>
    <property type="match status" value="1"/>
</dbReference>
<dbReference type="OrthoDB" id="6381377at2759"/>
<dbReference type="Gene3D" id="3.30.200.20">
    <property type="entry name" value="Phosphorylase Kinase, domain 1"/>
    <property type="match status" value="1"/>
</dbReference>
<accession>A0A553PNQ8</accession>
<evidence type="ECO:0000256" key="4">
    <source>
        <dbReference type="SAM" id="MobiDB-lite"/>
    </source>
</evidence>
<dbReference type="PROSITE" id="PS50011">
    <property type="entry name" value="PROTEIN_KINASE_DOM"/>
    <property type="match status" value="1"/>
</dbReference>
<dbReference type="Gene3D" id="1.10.510.10">
    <property type="entry name" value="Transferase(Phosphotransferase) domain 1"/>
    <property type="match status" value="1"/>
</dbReference>
<feature type="compositionally biased region" description="Pro residues" evidence="4">
    <location>
        <begin position="208"/>
        <end position="220"/>
    </location>
</feature>
<keyword evidence="2 3" id="KW-0067">ATP-binding</keyword>
<evidence type="ECO:0000256" key="3">
    <source>
        <dbReference type="PROSITE-ProRule" id="PRU10141"/>
    </source>
</evidence>
<dbReference type="SUPFAM" id="SSF56112">
    <property type="entry name" value="Protein kinase-like (PK-like)"/>
    <property type="match status" value="1"/>
</dbReference>
<evidence type="ECO:0000313" key="7">
    <source>
        <dbReference type="Proteomes" id="UP000318571"/>
    </source>
</evidence>
<feature type="compositionally biased region" description="Polar residues" evidence="4">
    <location>
        <begin position="198"/>
        <end position="207"/>
    </location>
</feature>
<dbReference type="InterPro" id="IPR008271">
    <property type="entry name" value="Ser/Thr_kinase_AS"/>
</dbReference>
<dbReference type="OMA" id="MVRCMRI"/>
<dbReference type="PANTHER" id="PTHR27001:SF939">
    <property type="entry name" value="INTERLEUKIN 1 RECEPTOR ASSOCIATED KINASE 1"/>
    <property type="match status" value="1"/>
</dbReference>
<dbReference type="InterPro" id="IPR000719">
    <property type="entry name" value="Prot_kinase_dom"/>
</dbReference>
<dbReference type="STRING" id="6832.A0A553PNQ8"/>